<proteinExistence type="predicted"/>
<feature type="domain" description="C2H2-type" evidence="9">
    <location>
        <begin position="172"/>
        <end position="201"/>
    </location>
</feature>
<dbReference type="PROSITE" id="PS00028">
    <property type="entry name" value="ZINC_FINGER_C2H2_1"/>
    <property type="match status" value="4"/>
</dbReference>
<dbReference type="InterPro" id="IPR036236">
    <property type="entry name" value="Znf_C2H2_sf"/>
</dbReference>
<evidence type="ECO:0000313" key="12">
    <source>
        <dbReference type="EMBL" id="KAG2949860.1"/>
    </source>
</evidence>
<dbReference type="Proteomes" id="UP000736787">
    <property type="component" value="Unassembled WGS sequence"/>
</dbReference>
<evidence type="ECO:0000256" key="8">
    <source>
        <dbReference type="PROSITE-ProRule" id="PRU00042"/>
    </source>
</evidence>
<dbReference type="Proteomes" id="UP000760860">
    <property type="component" value="Unassembled WGS sequence"/>
</dbReference>
<dbReference type="Proteomes" id="UP000251314">
    <property type="component" value="Unassembled WGS sequence"/>
</dbReference>
<dbReference type="EMBL" id="MJFZ01000003">
    <property type="protein sequence ID" value="RAW43606.1"/>
    <property type="molecule type" value="Genomic_DNA"/>
</dbReference>
<dbReference type="EMBL" id="RCMK01000082">
    <property type="protein sequence ID" value="KAG2949860.1"/>
    <property type="molecule type" value="Genomic_DNA"/>
</dbReference>
<feature type="domain" description="C2H2-type" evidence="9">
    <location>
        <begin position="142"/>
        <end position="171"/>
    </location>
</feature>
<organism evidence="15 16">
    <name type="scientific">Phytophthora cactorum</name>
    <dbReference type="NCBI Taxonomy" id="29920"/>
    <lineage>
        <taxon>Eukaryota</taxon>
        <taxon>Sar</taxon>
        <taxon>Stramenopiles</taxon>
        <taxon>Oomycota</taxon>
        <taxon>Peronosporomycetes</taxon>
        <taxon>Peronosporales</taxon>
        <taxon>Peronosporaceae</taxon>
        <taxon>Phytophthora</taxon>
    </lineage>
</organism>
<keyword evidence="3 8" id="KW-0863">Zinc-finger</keyword>
<keyword evidence="7" id="KW-0539">Nucleus</keyword>
<dbReference type="OrthoDB" id="6077919at2759"/>
<evidence type="ECO:0000313" key="15">
    <source>
        <dbReference type="EMBL" id="RAW43606.1"/>
    </source>
</evidence>
<dbReference type="InterPro" id="IPR051061">
    <property type="entry name" value="Zinc_finger_trans_reg"/>
</dbReference>
<dbReference type="EMBL" id="RCMI01000047">
    <property type="protein sequence ID" value="KAG2939670.1"/>
    <property type="molecule type" value="Genomic_DNA"/>
</dbReference>
<evidence type="ECO:0000313" key="10">
    <source>
        <dbReference type="EMBL" id="KAG2869183.1"/>
    </source>
</evidence>
<comment type="caution">
    <text evidence="15">The sequence shown here is derived from an EMBL/GenBank/DDBJ whole genome shotgun (WGS) entry which is preliminary data.</text>
</comment>
<evidence type="ECO:0000256" key="3">
    <source>
        <dbReference type="ARBA" id="ARBA00022771"/>
    </source>
</evidence>
<evidence type="ECO:0000256" key="4">
    <source>
        <dbReference type="ARBA" id="ARBA00022833"/>
    </source>
</evidence>
<evidence type="ECO:0000256" key="1">
    <source>
        <dbReference type="ARBA" id="ARBA00004123"/>
    </source>
</evidence>
<evidence type="ECO:0000259" key="9">
    <source>
        <dbReference type="PROSITE" id="PS50157"/>
    </source>
</evidence>
<evidence type="ECO:0000313" key="11">
    <source>
        <dbReference type="EMBL" id="KAG2939670.1"/>
    </source>
</evidence>
<dbReference type="GO" id="GO:0005634">
    <property type="term" value="C:nucleus"/>
    <property type="evidence" value="ECO:0007669"/>
    <property type="project" value="UniProtKB-SubCell"/>
</dbReference>
<evidence type="ECO:0000313" key="13">
    <source>
        <dbReference type="EMBL" id="KAG2995798.1"/>
    </source>
</evidence>
<dbReference type="STRING" id="29920.A0A329T619"/>
<sequence length="311" mass="34367">MRMSSVLVSSRLHLGVTQGHCARDQIRRPWSVSTPKSRHEDPLKLRLNSNAGTSSADGVDSKMLRTTLIFQLVAQYTTSQVPSSAKTMLASSDSIINSCGLKRQLSDTSSVHACTEPGCKRQFTRKYTLMEHAKTHTGERTHICPVRTCGKSFSTSGNLSRHKRLHGYIEPLKCPVQGCICTFPSNNKLEKHMKFHYGMANKICVVPGCGKTFTTTGNLNRHLKNQHSHKQEKTPISPVTMDLPAFNHGASSPTSAEQWFSLPTTAVDSLWSADVPSWTSSSSMELFEDVWNPVLLDTLVNILDGQSTFSC</sequence>
<feature type="domain" description="C2H2-type" evidence="9">
    <location>
        <begin position="112"/>
        <end position="141"/>
    </location>
</feature>
<comment type="subcellular location">
    <subcellularLocation>
        <location evidence="1">Nucleus</location>
    </subcellularLocation>
</comment>
<dbReference type="VEuPathDB" id="FungiDB:PC110_g261"/>
<dbReference type="SMART" id="SM00355">
    <property type="entry name" value="ZnF_C2H2"/>
    <property type="match status" value="4"/>
</dbReference>
<keyword evidence="2" id="KW-0479">Metal-binding</keyword>
<reference evidence="15 16" key="1">
    <citation type="submission" date="2018-01" db="EMBL/GenBank/DDBJ databases">
        <title>Draft genome of the strawberry crown rot pathogen Phytophthora cactorum.</title>
        <authorList>
            <person name="Armitage A.D."/>
            <person name="Lysoe E."/>
            <person name="Nellist C.F."/>
            <person name="Harrison R.J."/>
            <person name="Brurberg M.B."/>
        </authorList>
    </citation>
    <scope>NUCLEOTIDE SEQUENCE [LARGE SCALE GENOMIC DNA]</scope>
    <source>
        <strain evidence="15 16">10300</strain>
    </source>
</reference>
<dbReference type="Gene3D" id="3.30.160.60">
    <property type="entry name" value="Classic Zinc Finger"/>
    <property type="match status" value="3"/>
</dbReference>
<dbReference type="GO" id="GO:0006357">
    <property type="term" value="P:regulation of transcription by RNA polymerase II"/>
    <property type="evidence" value="ECO:0007669"/>
    <property type="project" value="TreeGrafter"/>
</dbReference>
<dbReference type="PROSITE" id="PS50157">
    <property type="entry name" value="ZINC_FINGER_C2H2_2"/>
    <property type="match status" value="4"/>
</dbReference>
<keyword evidence="4" id="KW-0862">Zinc</keyword>
<evidence type="ECO:0000313" key="14">
    <source>
        <dbReference type="EMBL" id="KAG3225723.1"/>
    </source>
</evidence>
<dbReference type="Proteomes" id="UP000774804">
    <property type="component" value="Unassembled WGS sequence"/>
</dbReference>
<evidence type="ECO:0000256" key="2">
    <source>
        <dbReference type="ARBA" id="ARBA00022723"/>
    </source>
</evidence>
<evidence type="ECO:0000313" key="16">
    <source>
        <dbReference type="Proteomes" id="UP000251314"/>
    </source>
</evidence>
<dbReference type="AlphaFoldDB" id="A0A329T619"/>
<dbReference type="EMBL" id="RCMV01000076">
    <property type="protein sequence ID" value="KAG3225723.1"/>
    <property type="molecule type" value="Genomic_DNA"/>
</dbReference>
<reference evidence="10" key="2">
    <citation type="submission" date="2018-10" db="EMBL/GenBank/DDBJ databases">
        <title>Effector identification in a new, highly contiguous assembly of the strawberry crown rot pathogen Phytophthora cactorum.</title>
        <authorList>
            <person name="Armitage A.D."/>
            <person name="Nellist C.F."/>
            <person name="Bates H."/>
            <person name="Vickerstaff R.J."/>
            <person name="Harrison R.J."/>
        </authorList>
    </citation>
    <scope>NUCLEOTIDE SEQUENCE</scope>
    <source>
        <strain evidence="10">15-7</strain>
        <strain evidence="11">4032</strain>
        <strain evidence="12">4040</strain>
        <strain evidence="13">P415</strain>
        <strain evidence="14">P421</strain>
    </source>
</reference>
<protein>
    <recommendedName>
        <fullName evidence="9">C2H2-type domain-containing protein</fullName>
    </recommendedName>
</protein>
<dbReference type="EMBL" id="RCMG01000004">
    <property type="protein sequence ID" value="KAG2869183.1"/>
    <property type="molecule type" value="Genomic_DNA"/>
</dbReference>
<dbReference type="PANTHER" id="PTHR46179:SF13">
    <property type="entry name" value="C2H2-TYPE DOMAIN-CONTAINING PROTEIN"/>
    <property type="match status" value="1"/>
</dbReference>
<evidence type="ECO:0000256" key="7">
    <source>
        <dbReference type="ARBA" id="ARBA00023242"/>
    </source>
</evidence>
<gene>
    <name evidence="15" type="ORF">PC110_g261</name>
    <name evidence="10" type="ORF">PC113_g379</name>
    <name evidence="11" type="ORF">PC115_g2965</name>
    <name evidence="12" type="ORF">PC117_g4883</name>
    <name evidence="13" type="ORF">PC118_g2790</name>
    <name evidence="14" type="ORF">PC129_g3680</name>
</gene>
<name>A0A329T619_9STRA</name>
<keyword evidence="5" id="KW-0805">Transcription regulation</keyword>
<dbReference type="Pfam" id="PF00096">
    <property type="entry name" value="zf-C2H2"/>
    <property type="match status" value="3"/>
</dbReference>
<dbReference type="FunFam" id="3.30.160.60:FF:001932">
    <property type="entry name" value="Zinc finger protein 76"/>
    <property type="match status" value="1"/>
</dbReference>
<evidence type="ECO:0000256" key="6">
    <source>
        <dbReference type="ARBA" id="ARBA00023163"/>
    </source>
</evidence>
<keyword evidence="16" id="KW-1185">Reference proteome</keyword>
<evidence type="ECO:0000256" key="5">
    <source>
        <dbReference type="ARBA" id="ARBA00023015"/>
    </source>
</evidence>
<dbReference type="EMBL" id="RCML01000044">
    <property type="protein sequence ID" value="KAG2995798.1"/>
    <property type="molecule type" value="Genomic_DNA"/>
</dbReference>
<dbReference type="Proteomes" id="UP000697107">
    <property type="component" value="Unassembled WGS sequence"/>
</dbReference>
<dbReference type="SUPFAM" id="SSF57667">
    <property type="entry name" value="beta-beta-alpha zinc fingers"/>
    <property type="match status" value="2"/>
</dbReference>
<dbReference type="Proteomes" id="UP000735874">
    <property type="component" value="Unassembled WGS sequence"/>
</dbReference>
<feature type="domain" description="C2H2-type" evidence="9">
    <location>
        <begin position="202"/>
        <end position="234"/>
    </location>
</feature>
<dbReference type="InterPro" id="IPR013087">
    <property type="entry name" value="Znf_C2H2_type"/>
</dbReference>
<keyword evidence="6" id="KW-0804">Transcription</keyword>
<dbReference type="GO" id="GO:0008270">
    <property type="term" value="F:zinc ion binding"/>
    <property type="evidence" value="ECO:0007669"/>
    <property type="project" value="UniProtKB-KW"/>
</dbReference>
<accession>A0A329T619</accession>
<dbReference type="PANTHER" id="PTHR46179">
    <property type="entry name" value="ZINC FINGER PROTEIN"/>
    <property type="match status" value="1"/>
</dbReference>